<keyword evidence="9" id="KW-1185">Reference proteome</keyword>
<dbReference type="PROSITE" id="PS00482">
    <property type="entry name" value="DIHYDROOROTASE_1"/>
    <property type="match status" value="1"/>
</dbReference>
<comment type="function">
    <text evidence="1 6">Catalyzes the reversible cyclization of carbamoyl aspartate to dihydroorotate.</text>
</comment>
<comment type="catalytic activity">
    <reaction evidence="6">
        <text>(S)-dihydroorotate + H2O = N-carbamoyl-L-aspartate + H(+)</text>
        <dbReference type="Rhea" id="RHEA:24296"/>
        <dbReference type="ChEBI" id="CHEBI:15377"/>
        <dbReference type="ChEBI" id="CHEBI:15378"/>
        <dbReference type="ChEBI" id="CHEBI:30864"/>
        <dbReference type="ChEBI" id="CHEBI:32814"/>
        <dbReference type="EC" id="3.5.2.3"/>
    </reaction>
</comment>
<feature type="active site" evidence="6">
    <location>
        <position position="301"/>
    </location>
</feature>
<dbReference type="SUPFAM" id="SSF51338">
    <property type="entry name" value="Composite domain of metallo-dependent hydrolases"/>
    <property type="match status" value="2"/>
</dbReference>
<dbReference type="OrthoDB" id="9765462at2"/>
<evidence type="ECO:0000256" key="4">
    <source>
        <dbReference type="ARBA" id="ARBA00022801"/>
    </source>
</evidence>
<evidence type="ECO:0000256" key="2">
    <source>
        <dbReference type="ARBA" id="ARBA00010286"/>
    </source>
</evidence>
<dbReference type="NCBIfam" id="NF006837">
    <property type="entry name" value="PRK09357.1-2"/>
    <property type="match status" value="1"/>
</dbReference>
<accession>A0A2W0HAN9</accession>
<dbReference type="PANTHER" id="PTHR43668:SF2">
    <property type="entry name" value="ALLANTOINASE"/>
    <property type="match status" value="1"/>
</dbReference>
<dbReference type="GO" id="GO:0004038">
    <property type="term" value="F:allantoinase activity"/>
    <property type="evidence" value="ECO:0007669"/>
    <property type="project" value="TreeGrafter"/>
</dbReference>
<comment type="pathway">
    <text evidence="6">Pyrimidine metabolism; UMP biosynthesis via de novo pathway; (S)-dihydroorotate from bicarbonate: step 3/3.</text>
</comment>
<dbReference type="GO" id="GO:0005737">
    <property type="term" value="C:cytoplasm"/>
    <property type="evidence" value="ECO:0007669"/>
    <property type="project" value="TreeGrafter"/>
</dbReference>
<name>A0A2W0HAN9_9BACI</name>
<evidence type="ECO:0000259" key="7">
    <source>
        <dbReference type="Pfam" id="PF12890"/>
    </source>
</evidence>
<feature type="binding site" evidence="6">
    <location>
        <position position="91"/>
    </location>
    <ligand>
        <name>substrate</name>
    </ligand>
</feature>
<feature type="domain" description="Dihydroorotase catalytic" evidence="7">
    <location>
        <begin position="47"/>
        <end position="234"/>
    </location>
</feature>
<dbReference type="PANTHER" id="PTHR43668">
    <property type="entry name" value="ALLANTOINASE"/>
    <property type="match status" value="1"/>
</dbReference>
<sequence>MKTLYKNGISPEGKTVHLLVNETEGTIESITSGNPPEADQTVNLNEKLITPGFVDVHVHLREPGGEAKETIATGTHAAAKGGFTTIAAMPNTRPVPDSKENIRLILDKINTDARIRVLPYGSITVREAGKELADFEGIAEDVLAFTDDGVGVQEAGMMFEAMRKAAALGKAVVAHCEDNTLIYGGSLHKGKVSETLNIPGIPSICESVHIARDVLLAEAAGAHYHVCHVSTKESVRTIRDAKKAGIHVTAEVTPHHLLLSEEDIPGNDANYKMNPPLRSEADRLELIEGLLDGTIDTIATDHAPHTKEEKSRPMEESPFGITGLELAFPLLYTKMVKAGCMTLQQLVSWLTDKPAGIFQLPYGELKQGGRAEFTIIDLEKEKQVQEADFVSKGTNTPFTGETLAGWPVMTVFNGKRIWMEEE</sequence>
<evidence type="ECO:0000256" key="1">
    <source>
        <dbReference type="ARBA" id="ARBA00002368"/>
    </source>
</evidence>
<evidence type="ECO:0000256" key="6">
    <source>
        <dbReference type="HAMAP-Rule" id="MF_00220"/>
    </source>
</evidence>
<dbReference type="UniPathway" id="UPA00070">
    <property type="reaction ID" value="UER00117"/>
</dbReference>
<keyword evidence="4 6" id="KW-0378">Hydrolase</keyword>
<dbReference type="Pfam" id="PF12890">
    <property type="entry name" value="DHOase"/>
    <property type="match status" value="1"/>
</dbReference>
<dbReference type="InterPro" id="IPR024403">
    <property type="entry name" value="DHOase_cat"/>
</dbReference>
<dbReference type="GO" id="GO:0004151">
    <property type="term" value="F:dihydroorotase activity"/>
    <property type="evidence" value="ECO:0007669"/>
    <property type="project" value="UniProtKB-UniRule"/>
</dbReference>
<keyword evidence="6" id="KW-0862">Zinc</keyword>
<feature type="binding site" evidence="6">
    <location>
        <position position="305"/>
    </location>
    <ligand>
        <name>substrate</name>
    </ligand>
</feature>
<dbReference type="PROSITE" id="PS00483">
    <property type="entry name" value="DIHYDROOROTASE_2"/>
    <property type="match status" value="1"/>
</dbReference>
<dbReference type="InterPro" id="IPR032466">
    <property type="entry name" value="Metal_Hydrolase"/>
</dbReference>
<dbReference type="InterPro" id="IPR004722">
    <property type="entry name" value="DHOase"/>
</dbReference>
<comment type="caution">
    <text evidence="8">The sequence shown here is derived from an EMBL/GenBank/DDBJ whole genome shotgun (WGS) entry which is preliminary data.</text>
</comment>
<comment type="cofactor">
    <cofactor evidence="6">
        <name>Zn(2+)</name>
        <dbReference type="ChEBI" id="CHEBI:29105"/>
    </cofactor>
    <text evidence="6">Binds 2 Zn(2+) ions per subunit.</text>
</comment>
<evidence type="ECO:0000256" key="5">
    <source>
        <dbReference type="ARBA" id="ARBA00022975"/>
    </source>
</evidence>
<dbReference type="GO" id="GO:0044205">
    <property type="term" value="P:'de novo' UMP biosynthetic process"/>
    <property type="evidence" value="ECO:0007669"/>
    <property type="project" value="UniProtKB-UniRule"/>
</dbReference>
<dbReference type="Proteomes" id="UP000248066">
    <property type="component" value="Unassembled WGS sequence"/>
</dbReference>
<feature type="binding site" evidence="6">
    <location>
        <position position="228"/>
    </location>
    <ligand>
        <name>Zn(2+)</name>
        <dbReference type="ChEBI" id="CHEBI:29105"/>
        <label>2</label>
    </ligand>
</feature>
<reference evidence="8 9" key="1">
    <citation type="submission" date="2017-10" db="EMBL/GenBank/DDBJ databases">
        <title>Bacillus sp. nov., a halophilic bacterium isolated from a Yangshapao Lake.</title>
        <authorList>
            <person name="Wang H."/>
        </authorList>
    </citation>
    <scope>NUCLEOTIDE SEQUENCE [LARGE SCALE GENOMIC DNA]</scope>
    <source>
        <strain evidence="8 9">YSP-3</strain>
    </source>
</reference>
<dbReference type="EMBL" id="PDOF01000001">
    <property type="protein sequence ID" value="PYZ97951.1"/>
    <property type="molecule type" value="Genomic_DNA"/>
</dbReference>
<feature type="binding site" evidence="6">
    <location>
        <begin position="59"/>
        <end position="61"/>
    </location>
    <ligand>
        <name>substrate</name>
    </ligand>
</feature>
<evidence type="ECO:0000313" key="9">
    <source>
        <dbReference type="Proteomes" id="UP000248066"/>
    </source>
</evidence>
<dbReference type="Gene3D" id="3.20.20.140">
    <property type="entry name" value="Metal-dependent hydrolases"/>
    <property type="match status" value="1"/>
</dbReference>
<feature type="binding site" evidence="6">
    <location>
        <position position="148"/>
    </location>
    <ligand>
        <name>Zn(2+)</name>
        <dbReference type="ChEBI" id="CHEBI:29105"/>
        <label>2</label>
    </ligand>
</feature>
<dbReference type="InterPro" id="IPR011059">
    <property type="entry name" value="Metal-dep_hydrolase_composite"/>
</dbReference>
<dbReference type="InterPro" id="IPR050138">
    <property type="entry name" value="DHOase/Allantoinase_Hydrolase"/>
</dbReference>
<comment type="similarity">
    <text evidence="2 6">Belongs to the metallo-dependent hydrolases superfamily. DHOase family. Class I DHOase subfamily.</text>
</comment>
<dbReference type="NCBIfam" id="TIGR00857">
    <property type="entry name" value="pyrC_multi"/>
    <property type="match status" value="1"/>
</dbReference>
<dbReference type="RefSeq" id="WP_110517541.1">
    <property type="nucleotide sequence ID" value="NZ_PDOF01000001.1"/>
</dbReference>
<dbReference type="HAMAP" id="MF_00220_B">
    <property type="entry name" value="PyrC_classI_B"/>
    <property type="match status" value="1"/>
</dbReference>
<protein>
    <recommendedName>
        <fullName evidence="6">Dihydroorotase</fullName>
        <shortName evidence="6">DHOase</shortName>
        <ecNumber evidence="6">3.5.2.3</ecNumber>
    </recommendedName>
</protein>
<dbReference type="AlphaFoldDB" id="A0A2W0HAN9"/>
<dbReference type="CDD" id="cd01317">
    <property type="entry name" value="DHOase_IIa"/>
    <property type="match status" value="1"/>
</dbReference>
<dbReference type="EC" id="3.5.2.3" evidence="6"/>
<evidence type="ECO:0000256" key="3">
    <source>
        <dbReference type="ARBA" id="ARBA00022723"/>
    </source>
</evidence>
<feature type="binding site" evidence="6">
    <location>
        <position position="274"/>
    </location>
    <ligand>
        <name>substrate</name>
    </ligand>
</feature>
<dbReference type="InterPro" id="IPR002195">
    <property type="entry name" value="Dihydroorotase_CS"/>
</dbReference>
<keyword evidence="3 6" id="KW-0479">Metal-binding</keyword>
<keyword evidence="5 6" id="KW-0665">Pyrimidine biosynthesis</keyword>
<feature type="binding site" evidence="6">
    <location>
        <position position="175"/>
    </location>
    <ligand>
        <name>Zn(2+)</name>
        <dbReference type="ChEBI" id="CHEBI:29105"/>
        <label>2</label>
    </ligand>
</feature>
<dbReference type="Gene3D" id="2.30.40.10">
    <property type="entry name" value="Urease, subunit C, domain 1"/>
    <property type="match status" value="1"/>
</dbReference>
<feature type="binding site" evidence="6">
    <location>
        <position position="57"/>
    </location>
    <ligand>
        <name>Zn(2+)</name>
        <dbReference type="ChEBI" id="CHEBI:29105"/>
        <label>1</label>
    </ligand>
</feature>
<proteinExistence type="inferred from homology"/>
<feature type="binding site" evidence="6">
    <location>
        <begin position="319"/>
        <end position="320"/>
    </location>
    <ligand>
        <name>substrate</name>
    </ligand>
</feature>
<dbReference type="GO" id="GO:0006145">
    <property type="term" value="P:purine nucleobase catabolic process"/>
    <property type="evidence" value="ECO:0007669"/>
    <property type="project" value="TreeGrafter"/>
</dbReference>
<gene>
    <name evidence="6" type="primary">pyrC</name>
    <name evidence="8" type="ORF">CR205_04975</name>
</gene>
<feature type="binding site" evidence="6">
    <location>
        <position position="59"/>
    </location>
    <ligand>
        <name>Zn(2+)</name>
        <dbReference type="ChEBI" id="CHEBI:29105"/>
        <label>1</label>
    </ligand>
</feature>
<feature type="binding site" evidence="6">
    <location>
        <position position="148"/>
    </location>
    <ligand>
        <name>Zn(2+)</name>
        <dbReference type="ChEBI" id="CHEBI:29105"/>
        <label>1</label>
    </ligand>
</feature>
<feature type="binding site" evidence="6">
    <location>
        <position position="301"/>
    </location>
    <ligand>
        <name>Zn(2+)</name>
        <dbReference type="ChEBI" id="CHEBI:29105"/>
        <label>1</label>
    </ligand>
</feature>
<dbReference type="GO" id="GO:0008270">
    <property type="term" value="F:zinc ion binding"/>
    <property type="evidence" value="ECO:0007669"/>
    <property type="project" value="UniProtKB-UniRule"/>
</dbReference>
<dbReference type="SUPFAM" id="SSF51556">
    <property type="entry name" value="Metallo-dependent hydrolases"/>
    <property type="match status" value="1"/>
</dbReference>
<evidence type="ECO:0000313" key="8">
    <source>
        <dbReference type="EMBL" id="PYZ97951.1"/>
    </source>
</evidence>
<organism evidence="8 9">
    <name type="scientific">Alteribacter lacisalsi</name>
    <dbReference type="NCBI Taxonomy" id="2045244"/>
    <lineage>
        <taxon>Bacteria</taxon>
        <taxon>Bacillati</taxon>
        <taxon>Bacillota</taxon>
        <taxon>Bacilli</taxon>
        <taxon>Bacillales</taxon>
        <taxon>Bacillaceae</taxon>
        <taxon>Alteribacter</taxon>
    </lineage>
</organism>